<sequence>MLFLQFLNFALIKLSHFLLGQVTNLRSFFYLHYQHLIDAHIRRIDRRRRDLPVRWAQINVLLMLPPGTRVLRLVATVLLGKLFCPGNV</sequence>
<name>A0A2M4DA06_ANODA</name>
<keyword evidence="1" id="KW-0732">Signal</keyword>
<protein>
    <submittedName>
        <fullName evidence="2">Putative secreted protein</fullName>
    </submittedName>
</protein>
<dbReference type="AlphaFoldDB" id="A0A2M4DA06"/>
<dbReference type="EMBL" id="GGFL01010232">
    <property type="protein sequence ID" value="MBW74410.1"/>
    <property type="molecule type" value="Transcribed_RNA"/>
</dbReference>
<feature type="chain" id="PRO_5014759907" evidence="1">
    <location>
        <begin position="21"/>
        <end position="88"/>
    </location>
</feature>
<feature type="signal peptide" evidence="1">
    <location>
        <begin position="1"/>
        <end position="20"/>
    </location>
</feature>
<organism evidence="2">
    <name type="scientific">Anopheles darlingi</name>
    <name type="common">Mosquito</name>
    <dbReference type="NCBI Taxonomy" id="43151"/>
    <lineage>
        <taxon>Eukaryota</taxon>
        <taxon>Metazoa</taxon>
        <taxon>Ecdysozoa</taxon>
        <taxon>Arthropoda</taxon>
        <taxon>Hexapoda</taxon>
        <taxon>Insecta</taxon>
        <taxon>Pterygota</taxon>
        <taxon>Neoptera</taxon>
        <taxon>Endopterygota</taxon>
        <taxon>Diptera</taxon>
        <taxon>Nematocera</taxon>
        <taxon>Culicoidea</taxon>
        <taxon>Culicidae</taxon>
        <taxon>Anophelinae</taxon>
        <taxon>Anopheles</taxon>
    </lineage>
</organism>
<evidence type="ECO:0000313" key="2">
    <source>
        <dbReference type="EMBL" id="MBW74410.1"/>
    </source>
</evidence>
<proteinExistence type="predicted"/>
<reference evidence="2" key="1">
    <citation type="submission" date="2018-01" db="EMBL/GenBank/DDBJ databases">
        <title>An insight into the sialome of Amazonian anophelines.</title>
        <authorList>
            <person name="Ribeiro J.M."/>
            <person name="Scarpassa V."/>
            <person name="Calvo E."/>
        </authorList>
    </citation>
    <scope>NUCLEOTIDE SEQUENCE</scope>
</reference>
<evidence type="ECO:0000256" key="1">
    <source>
        <dbReference type="SAM" id="SignalP"/>
    </source>
</evidence>
<accession>A0A2M4DA06</accession>